<keyword evidence="3" id="KW-0820">tRNA-binding</keyword>
<evidence type="ECO:0000256" key="9">
    <source>
        <dbReference type="ARBA" id="ARBA00023146"/>
    </source>
</evidence>
<dbReference type="EMBL" id="AZMM01001756">
    <property type="protein sequence ID" value="ETJ44213.1"/>
    <property type="molecule type" value="Genomic_DNA"/>
</dbReference>
<evidence type="ECO:0000256" key="3">
    <source>
        <dbReference type="ARBA" id="ARBA00022555"/>
    </source>
</evidence>
<dbReference type="PROSITE" id="PS50860">
    <property type="entry name" value="AA_TRNA_LIGASE_II_ALA"/>
    <property type="match status" value="1"/>
</dbReference>
<evidence type="ECO:0000256" key="4">
    <source>
        <dbReference type="ARBA" id="ARBA00022598"/>
    </source>
</evidence>
<reference evidence="11" key="1">
    <citation type="submission" date="2013-12" db="EMBL/GenBank/DDBJ databases">
        <title>A Varibaculum cambriense genome reconstructed from a premature infant gut community with otherwise low bacterial novelty that shifts toward anaerobic metabolism during the third week of life.</title>
        <authorList>
            <person name="Brown C.T."/>
            <person name="Sharon I."/>
            <person name="Thomas B.C."/>
            <person name="Castelle C.J."/>
            <person name="Morowitz M.J."/>
            <person name="Banfield J.F."/>
        </authorList>
    </citation>
    <scope>NUCLEOTIDE SEQUENCE</scope>
</reference>
<dbReference type="PANTHER" id="PTHR11777:SF9">
    <property type="entry name" value="ALANINE--TRNA LIGASE, CYTOPLASMIC"/>
    <property type="match status" value="1"/>
</dbReference>
<dbReference type="PANTHER" id="PTHR11777">
    <property type="entry name" value="ALANYL-TRNA SYNTHETASE"/>
    <property type="match status" value="1"/>
</dbReference>
<keyword evidence="4 11" id="KW-0436">Ligase</keyword>
<evidence type="ECO:0000256" key="8">
    <source>
        <dbReference type="ARBA" id="ARBA00022917"/>
    </source>
</evidence>
<feature type="non-terminal residue" evidence="11">
    <location>
        <position position="71"/>
    </location>
</feature>
<dbReference type="EC" id="6.1.1.7" evidence="2"/>
<proteinExistence type="inferred from homology"/>
<protein>
    <recommendedName>
        <fullName evidence="2">alanine--tRNA ligase</fullName>
        <ecNumber evidence="2">6.1.1.7</ecNumber>
    </recommendedName>
</protein>
<feature type="non-terminal residue" evidence="11">
    <location>
        <position position="1"/>
    </location>
</feature>
<sequence length="71" mass="7905">GNELRQAYLQFFESKGHLKLDSFSLIPENDPSLLLIGAGMAPLKPFFTGKLVPPCHRITTSQKCMRTGDLE</sequence>
<dbReference type="GO" id="GO:0000049">
    <property type="term" value="F:tRNA binding"/>
    <property type="evidence" value="ECO:0007669"/>
    <property type="project" value="UniProtKB-KW"/>
</dbReference>
<keyword evidence="9" id="KW-0030">Aminoacyl-tRNA synthetase</keyword>
<accession>W1YNQ6</accession>
<keyword evidence="5" id="KW-0547">Nucleotide-binding</keyword>
<dbReference type="InterPro" id="IPR018164">
    <property type="entry name" value="Ala-tRNA-synth_IIc_N"/>
</dbReference>
<keyword evidence="7" id="KW-0694">RNA-binding</keyword>
<comment type="similarity">
    <text evidence="1">Belongs to the class-II aminoacyl-tRNA synthetase family.</text>
</comment>
<dbReference type="GO" id="GO:0005524">
    <property type="term" value="F:ATP binding"/>
    <property type="evidence" value="ECO:0007669"/>
    <property type="project" value="UniProtKB-KW"/>
</dbReference>
<evidence type="ECO:0000256" key="6">
    <source>
        <dbReference type="ARBA" id="ARBA00022840"/>
    </source>
</evidence>
<dbReference type="InterPro" id="IPR045864">
    <property type="entry name" value="aa-tRNA-synth_II/BPL/LPL"/>
</dbReference>
<evidence type="ECO:0000313" key="11">
    <source>
        <dbReference type="EMBL" id="ETJ44213.1"/>
    </source>
</evidence>
<dbReference type="Pfam" id="PF01411">
    <property type="entry name" value="tRNA-synt_2c"/>
    <property type="match status" value="1"/>
</dbReference>
<dbReference type="InterPro" id="IPR018165">
    <property type="entry name" value="Ala-tRNA-synth_IIc_core"/>
</dbReference>
<feature type="domain" description="Alanyl-transfer RNA synthetases family profile" evidence="10">
    <location>
        <begin position="1"/>
        <end position="71"/>
    </location>
</feature>
<evidence type="ECO:0000256" key="7">
    <source>
        <dbReference type="ARBA" id="ARBA00022884"/>
    </source>
</evidence>
<evidence type="ECO:0000256" key="2">
    <source>
        <dbReference type="ARBA" id="ARBA00013168"/>
    </source>
</evidence>
<name>W1YNQ6_9ZZZZ</name>
<dbReference type="GO" id="GO:0006419">
    <property type="term" value="P:alanyl-tRNA aminoacylation"/>
    <property type="evidence" value="ECO:0007669"/>
    <property type="project" value="InterPro"/>
</dbReference>
<gene>
    <name evidence="11" type="ORF">Q604_UNBC01756G0001</name>
</gene>
<dbReference type="SUPFAM" id="SSF55681">
    <property type="entry name" value="Class II aaRS and biotin synthetases"/>
    <property type="match status" value="1"/>
</dbReference>
<comment type="caution">
    <text evidence="11">The sequence shown here is derived from an EMBL/GenBank/DDBJ whole genome shotgun (WGS) entry which is preliminary data.</text>
</comment>
<evidence type="ECO:0000259" key="10">
    <source>
        <dbReference type="PROSITE" id="PS50860"/>
    </source>
</evidence>
<dbReference type="AlphaFoldDB" id="W1YNQ6"/>
<dbReference type="GO" id="GO:0005829">
    <property type="term" value="C:cytosol"/>
    <property type="evidence" value="ECO:0007669"/>
    <property type="project" value="TreeGrafter"/>
</dbReference>
<keyword evidence="6" id="KW-0067">ATP-binding</keyword>
<keyword evidence="8" id="KW-0648">Protein biosynthesis</keyword>
<dbReference type="Gene3D" id="3.30.930.10">
    <property type="entry name" value="Bira Bifunctional Protein, Domain 2"/>
    <property type="match status" value="1"/>
</dbReference>
<evidence type="ECO:0000256" key="1">
    <source>
        <dbReference type="ARBA" id="ARBA00008226"/>
    </source>
</evidence>
<dbReference type="GO" id="GO:0002161">
    <property type="term" value="F:aminoacyl-tRNA deacylase activity"/>
    <property type="evidence" value="ECO:0007669"/>
    <property type="project" value="TreeGrafter"/>
</dbReference>
<evidence type="ECO:0000256" key="5">
    <source>
        <dbReference type="ARBA" id="ARBA00022741"/>
    </source>
</evidence>
<dbReference type="InterPro" id="IPR050058">
    <property type="entry name" value="Ala-tRNA_ligase"/>
</dbReference>
<organism evidence="11">
    <name type="scientific">human gut metagenome</name>
    <dbReference type="NCBI Taxonomy" id="408170"/>
    <lineage>
        <taxon>unclassified sequences</taxon>
        <taxon>metagenomes</taxon>
        <taxon>organismal metagenomes</taxon>
    </lineage>
</organism>
<dbReference type="GO" id="GO:0004813">
    <property type="term" value="F:alanine-tRNA ligase activity"/>
    <property type="evidence" value="ECO:0007669"/>
    <property type="project" value="UniProtKB-EC"/>
</dbReference>